<accession>A0A6C2YJW9</accession>
<feature type="transmembrane region" description="Helical" evidence="7">
    <location>
        <begin position="20"/>
        <end position="40"/>
    </location>
</feature>
<dbReference type="AlphaFoldDB" id="A0A6C2YJW9"/>
<feature type="transmembrane region" description="Helical" evidence="7">
    <location>
        <begin position="91"/>
        <end position="111"/>
    </location>
</feature>
<organism evidence="9">
    <name type="scientific">Tuwongella immobilis</name>
    <dbReference type="NCBI Taxonomy" id="692036"/>
    <lineage>
        <taxon>Bacteria</taxon>
        <taxon>Pseudomonadati</taxon>
        <taxon>Planctomycetota</taxon>
        <taxon>Planctomycetia</taxon>
        <taxon>Gemmatales</taxon>
        <taxon>Gemmataceae</taxon>
        <taxon>Tuwongella</taxon>
    </lineage>
</organism>
<dbReference type="GO" id="GO:0042158">
    <property type="term" value="P:lipoprotein biosynthetic process"/>
    <property type="evidence" value="ECO:0007669"/>
    <property type="project" value="UniProtKB-UniRule"/>
</dbReference>
<comment type="pathway">
    <text evidence="7">Protein modification; lipoprotein biosynthesis (diacylglyceryl transfer).</text>
</comment>
<reference evidence="9" key="1">
    <citation type="submission" date="2019-04" db="EMBL/GenBank/DDBJ databases">
        <authorList>
            <consortium name="Science for Life Laboratories"/>
        </authorList>
    </citation>
    <scope>NUCLEOTIDE SEQUENCE</scope>
    <source>
        <strain evidence="9">MBLW1</strain>
    </source>
</reference>
<evidence type="ECO:0000259" key="8">
    <source>
        <dbReference type="PROSITE" id="PS50106"/>
    </source>
</evidence>
<dbReference type="RefSeq" id="WP_162656468.1">
    <property type="nucleotide sequence ID" value="NZ_LR593887.1"/>
</dbReference>
<evidence type="ECO:0000256" key="1">
    <source>
        <dbReference type="ARBA" id="ARBA00007150"/>
    </source>
</evidence>
<feature type="transmembrane region" description="Helical" evidence="7">
    <location>
        <begin position="339"/>
        <end position="357"/>
    </location>
</feature>
<keyword evidence="5 7" id="KW-1133">Transmembrane helix</keyword>
<dbReference type="GO" id="GO:0005886">
    <property type="term" value="C:plasma membrane"/>
    <property type="evidence" value="ECO:0007669"/>
    <property type="project" value="UniProtKB-SubCell"/>
</dbReference>
<evidence type="ECO:0000313" key="9">
    <source>
        <dbReference type="EMBL" id="VIP01242.1"/>
    </source>
</evidence>
<comment type="subcellular location">
    <subcellularLocation>
        <location evidence="7">Cell membrane</location>
        <topology evidence="7">Multi-pass membrane protein</topology>
    </subcellularLocation>
</comment>
<keyword evidence="6 7" id="KW-0472">Membrane</keyword>
<evidence type="ECO:0000256" key="4">
    <source>
        <dbReference type="ARBA" id="ARBA00022692"/>
    </source>
</evidence>
<feature type="transmembrane region" description="Helical" evidence="7">
    <location>
        <begin position="391"/>
        <end position="417"/>
    </location>
</feature>
<keyword evidence="10" id="KW-1185">Reference proteome</keyword>
<dbReference type="SUPFAM" id="SSF50156">
    <property type="entry name" value="PDZ domain-like"/>
    <property type="match status" value="1"/>
</dbReference>
<name>A0A6C2YJW9_9BACT</name>
<dbReference type="Pfam" id="PF17820">
    <property type="entry name" value="PDZ_6"/>
    <property type="match status" value="1"/>
</dbReference>
<evidence type="ECO:0000313" key="10">
    <source>
        <dbReference type="Proteomes" id="UP000464378"/>
    </source>
</evidence>
<gene>
    <name evidence="7" type="primary">lgt</name>
    <name evidence="9" type="ORF">GMBLW1_27180</name>
</gene>
<evidence type="ECO:0000256" key="2">
    <source>
        <dbReference type="ARBA" id="ARBA00022475"/>
    </source>
</evidence>
<protein>
    <recommendedName>
        <fullName evidence="7">Phosphatidylglycerol--prolipoprotein diacylglyceryl transferase</fullName>
        <ecNumber evidence="7">2.5.1.145</ecNumber>
    </recommendedName>
</protein>
<sequence length="443" mass="48966">MEQVLFTIPIRTDWFPDGIPIYGFGVMLFLCFMICTQLAAKRAEKQGIPGDKVHDLALVLFIGGLMGARIVYMIQYKVPIGDFFRFWEGGIVFYGSAIGGAIAYRIFYSLVLKKFHISTWKLSDAVAPSLALGLALGRVGCFLNGCCYGHLACEDCVAVHFPLLTSPVTDEVVYREGLQTRTGFIPKNNDRMSDPRTVVALVEPGSQAQEAGLQPGDRILTINGKPNNPILLITDDVSANQSRLARFQQANIPAQLVGPQISGRQALQVTFPELSIYQKTLEELRAQGIIAQASDRFTQMLANWPRGEKSVTFTVERAAAEMPLPKFTPRTLGVHPTQVYETISMTLLFLLLLAYFPLRRHDGQIFTLLMMVYAVHRFINEQLRNDTAPVAFGLTLSQNISILILLGGIGLETYLWFTQPNRWRASLPTPPATGSAPSPAPTA</sequence>
<dbReference type="Proteomes" id="UP000464378">
    <property type="component" value="Chromosome"/>
</dbReference>
<dbReference type="PROSITE" id="PS50106">
    <property type="entry name" value="PDZ"/>
    <property type="match status" value="1"/>
</dbReference>
<evidence type="ECO:0000256" key="3">
    <source>
        <dbReference type="ARBA" id="ARBA00022679"/>
    </source>
</evidence>
<dbReference type="InterPro" id="IPR041489">
    <property type="entry name" value="PDZ_6"/>
</dbReference>
<dbReference type="EC" id="2.5.1.145" evidence="7"/>
<proteinExistence type="inferred from homology"/>
<dbReference type="EMBL" id="LR593887">
    <property type="protein sequence ID" value="VTR97910.1"/>
    <property type="molecule type" value="Genomic_DNA"/>
</dbReference>
<dbReference type="PANTHER" id="PTHR30589">
    <property type="entry name" value="PROLIPOPROTEIN DIACYLGLYCERYL TRANSFERASE"/>
    <property type="match status" value="1"/>
</dbReference>
<evidence type="ECO:0000256" key="6">
    <source>
        <dbReference type="ARBA" id="ARBA00023136"/>
    </source>
</evidence>
<dbReference type="HAMAP" id="MF_01147">
    <property type="entry name" value="Lgt"/>
    <property type="match status" value="1"/>
</dbReference>
<feature type="domain" description="PDZ" evidence="8">
    <location>
        <begin position="171"/>
        <end position="230"/>
    </location>
</feature>
<dbReference type="Gene3D" id="2.30.42.10">
    <property type="match status" value="1"/>
</dbReference>
<dbReference type="EMBL" id="LR586016">
    <property type="protein sequence ID" value="VIP01242.1"/>
    <property type="molecule type" value="Genomic_DNA"/>
</dbReference>
<dbReference type="InterPro" id="IPR001478">
    <property type="entry name" value="PDZ"/>
</dbReference>
<dbReference type="InterPro" id="IPR001640">
    <property type="entry name" value="Lgt"/>
</dbReference>
<comment type="catalytic activity">
    <reaction evidence="7">
        <text>L-cysteinyl-[prolipoprotein] + a 1,2-diacyl-sn-glycero-3-phospho-(1'-sn-glycerol) = an S-1,2-diacyl-sn-glyceryl-L-cysteinyl-[prolipoprotein] + sn-glycerol 1-phosphate + H(+)</text>
        <dbReference type="Rhea" id="RHEA:56712"/>
        <dbReference type="Rhea" id="RHEA-COMP:14679"/>
        <dbReference type="Rhea" id="RHEA-COMP:14680"/>
        <dbReference type="ChEBI" id="CHEBI:15378"/>
        <dbReference type="ChEBI" id="CHEBI:29950"/>
        <dbReference type="ChEBI" id="CHEBI:57685"/>
        <dbReference type="ChEBI" id="CHEBI:64716"/>
        <dbReference type="ChEBI" id="CHEBI:140658"/>
        <dbReference type="EC" id="2.5.1.145"/>
    </reaction>
</comment>
<feature type="transmembrane region" description="Helical" evidence="7">
    <location>
        <begin position="52"/>
        <end position="71"/>
    </location>
</feature>
<feature type="binding site" evidence="7">
    <location>
        <position position="138"/>
    </location>
    <ligand>
        <name>a 1,2-diacyl-sn-glycero-3-phospho-(1'-sn-glycerol)</name>
        <dbReference type="ChEBI" id="CHEBI:64716"/>
    </ligand>
</feature>
<keyword evidence="9" id="KW-0449">Lipoprotein</keyword>
<evidence type="ECO:0000256" key="5">
    <source>
        <dbReference type="ARBA" id="ARBA00022989"/>
    </source>
</evidence>
<dbReference type="UniPathway" id="UPA00664"/>
<dbReference type="Pfam" id="PF01790">
    <property type="entry name" value="LGT"/>
    <property type="match status" value="2"/>
</dbReference>
<keyword evidence="3 7" id="KW-0808">Transferase</keyword>
<keyword evidence="4 7" id="KW-0812">Transmembrane</keyword>
<comment type="function">
    <text evidence="7">Catalyzes the transfer of the diacylglyceryl group from phosphatidylglycerol to the sulfhydryl group of the N-terminal cysteine of a prolipoprotein, the first step in the formation of mature lipoproteins.</text>
</comment>
<dbReference type="InterPro" id="IPR036034">
    <property type="entry name" value="PDZ_sf"/>
</dbReference>
<keyword evidence="2 7" id="KW-1003">Cell membrane</keyword>
<dbReference type="GO" id="GO:0008961">
    <property type="term" value="F:phosphatidylglycerol-prolipoprotein diacylglyceryl transferase activity"/>
    <property type="evidence" value="ECO:0007669"/>
    <property type="project" value="UniProtKB-UniRule"/>
</dbReference>
<dbReference type="InParanoid" id="A0A6C2YJW9"/>
<evidence type="ECO:0000256" key="7">
    <source>
        <dbReference type="HAMAP-Rule" id="MF_01147"/>
    </source>
</evidence>
<comment type="similarity">
    <text evidence="1 7">Belongs to the Lgt family.</text>
</comment>
<dbReference type="KEGG" id="tim:GMBLW1_27180"/>
<dbReference type="PANTHER" id="PTHR30589:SF0">
    <property type="entry name" value="PHOSPHATIDYLGLYCEROL--PROLIPOPROTEIN DIACYLGLYCERYL TRANSFERASE"/>
    <property type="match status" value="1"/>
</dbReference>